<proteinExistence type="predicted"/>
<evidence type="ECO:0000256" key="1">
    <source>
        <dbReference type="SAM" id="MobiDB-lite"/>
    </source>
</evidence>
<accession>A0A183V9V1</accession>
<evidence type="ECO:0000313" key="3">
    <source>
        <dbReference type="Proteomes" id="UP000050794"/>
    </source>
</evidence>
<evidence type="ECO:0000313" key="4">
    <source>
        <dbReference type="WBParaSite" id="TCNE_0001752201-mRNA-1"/>
    </source>
</evidence>
<reference evidence="4" key="1">
    <citation type="submission" date="2016-06" db="UniProtKB">
        <authorList>
            <consortium name="WormBaseParasite"/>
        </authorList>
    </citation>
    <scope>IDENTIFICATION</scope>
</reference>
<gene>
    <name evidence="2" type="ORF">TCNE_LOCUS17521</name>
</gene>
<dbReference type="EMBL" id="UYWY01024522">
    <property type="protein sequence ID" value="VDM48842.1"/>
    <property type="molecule type" value="Genomic_DNA"/>
</dbReference>
<reference evidence="2 3" key="2">
    <citation type="submission" date="2018-11" db="EMBL/GenBank/DDBJ databases">
        <authorList>
            <consortium name="Pathogen Informatics"/>
        </authorList>
    </citation>
    <scope>NUCLEOTIDE SEQUENCE [LARGE SCALE GENOMIC DNA]</scope>
</reference>
<dbReference type="AlphaFoldDB" id="A0A183V9V1"/>
<keyword evidence="3" id="KW-1185">Reference proteome</keyword>
<organism evidence="3 4">
    <name type="scientific">Toxocara canis</name>
    <name type="common">Canine roundworm</name>
    <dbReference type="NCBI Taxonomy" id="6265"/>
    <lineage>
        <taxon>Eukaryota</taxon>
        <taxon>Metazoa</taxon>
        <taxon>Ecdysozoa</taxon>
        <taxon>Nematoda</taxon>
        <taxon>Chromadorea</taxon>
        <taxon>Rhabditida</taxon>
        <taxon>Spirurina</taxon>
        <taxon>Ascaridomorpha</taxon>
        <taxon>Ascaridoidea</taxon>
        <taxon>Toxocaridae</taxon>
        <taxon>Toxocara</taxon>
    </lineage>
</organism>
<protein>
    <submittedName>
        <fullName evidence="2 4">Uncharacterized protein</fullName>
    </submittedName>
</protein>
<sequence>MTDRNLAIIKAQLAINHNDHQLSYEHFSSPALHNGPECEQARRYLPVIAGTQVDHLVEFEAEGLGQKHSSVDFSKDLGAFQACKDRSHEENDSRASSFIEGQLEATLNVSARARKRSFLATHQNTTEDMNESKATETEEKLVEATSHIRDSEQVVSRWLICRYRNRIGRNELVCCAKDKVRACPAVVRDGGTVSPRSSTIPAGDVPNRT</sequence>
<feature type="region of interest" description="Disordered" evidence="1">
    <location>
        <begin position="190"/>
        <end position="209"/>
    </location>
</feature>
<dbReference type="WBParaSite" id="TCNE_0001752201-mRNA-1">
    <property type="protein sequence ID" value="TCNE_0001752201-mRNA-1"/>
    <property type="gene ID" value="TCNE_0001752201"/>
</dbReference>
<name>A0A183V9V1_TOXCA</name>
<dbReference type="Proteomes" id="UP000050794">
    <property type="component" value="Unassembled WGS sequence"/>
</dbReference>
<evidence type="ECO:0000313" key="2">
    <source>
        <dbReference type="EMBL" id="VDM48842.1"/>
    </source>
</evidence>